<protein>
    <submittedName>
        <fullName evidence="1">Short-chain dehydrogenase/reductase</fullName>
    </submittedName>
</protein>
<dbReference type="EMBL" id="BJMM01000003">
    <property type="protein sequence ID" value="GEB48427.1"/>
    <property type="molecule type" value="Genomic_DNA"/>
</dbReference>
<dbReference type="Pfam" id="PF00106">
    <property type="entry name" value="adh_short"/>
    <property type="match status" value="1"/>
</dbReference>
<organism evidence="1 2">
    <name type="scientific">Streptomyces cacaoi</name>
    <dbReference type="NCBI Taxonomy" id="1898"/>
    <lineage>
        <taxon>Bacteria</taxon>
        <taxon>Bacillati</taxon>
        <taxon>Actinomycetota</taxon>
        <taxon>Actinomycetes</taxon>
        <taxon>Kitasatosporales</taxon>
        <taxon>Streptomycetaceae</taxon>
        <taxon>Streptomyces</taxon>
    </lineage>
</organism>
<gene>
    <name evidence="1" type="ORF">SCA03_09780</name>
</gene>
<dbReference type="RefSeq" id="WP_086814860.1">
    <property type="nucleotide sequence ID" value="NZ_BJMM01000003.1"/>
</dbReference>
<comment type="caution">
    <text evidence="1">The sequence shown here is derived from an EMBL/GenBank/DDBJ whole genome shotgun (WGS) entry which is preliminary data.</text>
</comment>
<name>A0A4Y3QUQ9_STRCI</name>
<dbReference type="OrthoDB" id="9792003at2"/>
<dbReference type="AlphaFoldDB" id="A0A4Y3QUQ9"/>
<accession>A0A4Y3QUQ9</accession>
<dbReference type="InterPro" id="IPR051911">
    <property type="entry name" value="SDR_oxidoreductase"/>
</dbReference>
<dbReference type="PANTHER" id="PTHR43976:SF9">
    <property type="entry name" value="OXIDOREDUCTASE"/>
    <property type="match status" value="1"/>
</dbReference>
<reference evidence="1 2" key="1">
    <citation type="submission" date="2019-06" db="EMBL/GenBank/DDBJ databases">
        <title>Whole genome shotgun sequence of Streptomyces cacaoi subsp. cacaoi NBRC 12748.</title>
        <authorList>
            <person name="Hosoyama A."/>
            <person name="Uohara A."/>
            <person name="Ohji S."/>
            <person name="Ichikawa N."/>
        </authorList>
    </citation>
    <scope>NUCLEOTIDE SEQUENCE [LARGE SCALE GENOMIC DNA]</scope>
    <source>
        <strain evidence="1 2">NBRC 12748</strain>
    </source>
</reference>
<dbReference type="PRINTS" id="PR00081">
    <property type="entry name" value="GDHRDH"/>
</dbReference>
<dbReference type="CDD" id="cd05374">
    <property type="entry name" value="17beta-HSD-like_SDR_c"/>
    <property type="match status" value="1"/>
</dbReference>
<dbReference type="PANTHER" id="PTHR43976">
    <property type="entry name" value="SHORT CHAIN DEHYDROGENASE"/>
    <property type="match status" value="1"/>
</dbReference>
<keyword evidence="2" id="KW-1185">Reference proteome</keyword>
<sequence>MSNDVDVTDDGTGGGSGKVVLVTGASSGIGALSVRALARAGHRVYAGMRRTATRNAAAVADLTRYAAEHRVEAHAVELDVTSQESVDAAVDRILAEHGRLDVVVHNAGHMVLGAAEAFTTAQLADLYDVNVLGTQRVNRAVLPTLRAQGSGLLLWIGSSSTRGGCPPFLGPYFAAKAAMDALAVSYAAEVLPFGIDTAIVVPGAFTSGTHHFAHAGAPADTDRAAAYDRRHRPSADELSERLAALVPAGADVAEVAEAVARLVAMEHGTRPLRTHVDPSRDGSEVVSAVADRVRADFFRRIGLEELLTAGSSL</sequence>
<dbReference type="SUPFAM" id="SSF51735">
    <property type="entry name" value="NAD(P)-binding Rossmann-fold domains"/>
    <property type="match status" value="1"/>
</dbReference>
<dbReference type="Gene3D" id="3.40.50.720">
    <property type="entry name" value="NAD(P)-binding Rossmann-like Domain"/>
    <property type="match status" value="1"/>
</dbReference>
<proteinExistence type="predicted"/>
<evidence type="ECO:0000313" key="2">
    <source>
        <dbReference type="Proteomes" id="UP000319210"/>
    </source>
</evidence>
<dbReference type="InterPro" id="IPR036291">
    <property type="entry name" value="NAD(P)-bd_dom_sf"/>
</dbReference>
<evidence type="ECO:0000313" key="1">
    <source>
        <dbReference type="EMBL" id="GEB48427.1"/>
    </source>
</evidence>
<dbReference type="InterPro" id="IPR002347">
    <property type="entry name" value="SDR_fam"/>
</dbReference>
<dbReference type="Proteomes" id="UP000319210">
    <property type="component" value="Unassembled WGS sequence"/>
</dbReference>